<feature type="domain" description="CCR4-NOT transcription complex subunit 1 TTP binding" evidence="10">
    <location>
        <begin position="717"/>
        <end position="871"/>
    </location>
</feature>
<dbReference type="Gene3D" id="1.25.40.790">
    <property type="match status" value="1"/>
</dbReference>
<evidence type="ECO:0000256" key="1">
    <source>
        <dbReference type="ARBA" id="ARBA00004123"/>
    </source>
</evidence>
<dbReference type="FunFam" id="1.25.40.800:FF:000001">
    <property type="entry name" value="CCR4-NOT transcription complex subunit 1"/>
    <property type="match status" value="1"/>
</dbReference>
<dbReference type="GO" id="GO:0005634">
    <property type="term" value="C:nucleus"/>
    <property type="evidence" value="ECO:0007669"/>
    <property type="project" value="UniProtKB-SubCell"/>
</dbReference>
<dbReference type="Gene3D" id="1.25.40.180">
    <property type="match status" value="1"/>
</dbReference>
<accession>A0A7S3XEF2</accession>
<dbReference type="EMBL" id="HBIS01002574">
    <property type="protein sequence ID" value="CAE0608476.1"/>
    <property type="molecule type" value="Transcribed_RNA"/>
</dbReference>
<feature type="region of interest" description="Disordered" evidence="6">
    <location>
        <begin position="253"/>
        <end position="278"/>
    </location>
</feature>
<dbReference type="PANTHER" id="PTHR13162">
    <property type="entry name" value="CCR4-NOT TRANSCRIPTION COMPLEX"/>
    <property type="match status" value="1"/>
</dbReference>
<gene>
    <name evidence="13" type="ORF">PSAL00342_LOCUS2293</name>
</gene>
<dbReference type="PANTHER" id="PTHR13162:SF8">
    <property type="entry name" value="CCR4-NOT TRANSCRIPTION COMPLEX SUBUNIT 1"/>
    <property type="match status" value="1"/>
</dbReference>
<feature type="domain" description="CCR4-NOT transcription complex subunit 1" evidence="8">
    <location>
        <begin position="1273"/>
        <end position="1413"/>
    </location>
</feature>
<dbReference type="CDD" id="cd20710">
    <property type="entry name" value="NOT1_connector"/>
    <property type="match status" value="1"/>
</dbReference>
<dbReference type="InterPro" id="IPR024557">
    <property type="entry name" value="CNOT1_dom_4"/>
</dbReference>
<organism evidence="13">
    <name type="scientific">Picocystis salinarum</name>
    <dbReference type="NCBI Taxonomy" id="88271"/>
    <lineage>
        <taxon>Eukaryota</taxon>
        <taxon>Viridiplantae</taxon>
        <taxon>Chlorophyta</taxon>
        <taxon>Picocystophyceae</taxon>
        <taxon>Picocystales</taxon>
        <taxon>Picocystaceae</taxon>
        <taxon>Picocystis</taxon>
    </lineage>
</organism>
<dbReference type="GO" id="GO:0017148">
    <property type="term" value="P:negative regulation of translation"/>
    <property type="evidence" value="ECO:0007669"/>
    <property type="project" value="InterPro"/>
</dbReference>
<dbReference type="Pfam" id="PF16415">
    <property type="entry name" value="CNOT1_CAF1_bind"/>
    <property type="match status" value="1"/>
</dbReference>
<dbReference type="Pfam" id="PF25097">
    <property type="entry name" value="ARM_Cnot1"/>
    <property type="match status" value="1"/>
</dbReference>
<feature type="region of interest" description="Disordered" evidence="6">
    <location>
        <begin position="1"/>
        <end position="71"/>
    </location>
</feature>
<dbReference type="FunFam" id="1.25.40.180:FF:000012">
    <property type="entry name" value="Ccr4-Not transcription complex subunit"/>
    <property type="match status" value="1"/>
</dbReference>
<feature type="compositionally biased region" description="Polar residues" evidence="6">
    <location>
        <begin position="24"/>
        <end position="33"/>
    </location>
</feature>
<dbReference type="InterPro" id="IPR055454">
    <property type="entry name" value="CNOT1-like_NOT1_connector"/>
</dbReference>
<feature type="compositionally biased region" description="Low complexity" evidence="6">
    <location>
        <begin position="905"/>
        <end position="936"/>
    </location>
</feature>
<dbReference type="InterPro" id="IPR032191">
    <property type="entry name" value="CNOT1_CAF1_bind"/>
</dbReference>
<dbReference type="Pfam" id="PF12842">
    <property type="entry name" value="DUF3819"/>
    <property type="match status" value="1"/>
</dbReference>
<proteinExistence type="predicted"/>
<evidence type="ECO:0000256" key="3">
    <source>
        <dbReference type="ARBA" id="ARBA00023015"/>
    </source>
</evidence>
<sequence>MPRRDGGGRDEWIDRRSTDVHRSMATSTSTNGNAPVVSAQAALLLRALGDERNEDRNETKSKDGDPGKNEHVPTQLAQLAGLFGPEGILRVLQMTLDHWERQTQATSDGAASQSLGRDTPHGMVVAALLDRLSTFTQQERIVGAVVVRALLGNGRKAQEEVIVDLCRAGKLSLRQQIAVALTLVETNDPEWRLEGQKFLKAKIGEIQGPNAQLPEELLYWLVFVLKQGGEVLSRQFGTLQKVVPCLQPGHPDMPPSLAPLIQGPAVSTTDTGEEETGRTDIDEYRQAQKSAPVPVATVLQELGYACGRQTDLAEVLGLFAPLDEVSISQILGMMCRTLVGLNVEPGVYASFCSANGLPDPTDEPATTWDTAAMVQAVQFVKPDVNWDTVLSNLDHKDFWVPDNTSFLWLMHACNLARSGEAFPLDAVLGRIWKNKRGQVTFLKYAADAPAEAFTFAHSKKLVPPLEGIAGGKSPTGSGNFAWLCLELLETLIALADSGQMPVVRSILEKPLQTCPEVLAVSMAQTNTWGTLKHEVMAATVPCFVMGTNPNSSLVLHRLWSSCKDNLVSTMVELYMKDRTIISRILDVCQEIKCLPEVLSMSPYIFAIELACLATRREYLNLEKWLQDMIAREGIVFVQCCIRFLADKLQSDNSDLKSPAIVTLPVEALAMFVRVLQAQSAGFPVEVAQEIQQIGELMGAAFPQLAEVGSAAELAILEEVFDLDIEEEANGYFQKIYTGQQTVDDVISMLGNFRLSEDQRKQRVFACMVHNLLDEYRFFPKYPEKELRITAVLFGRLVDCQLVSSVTLGIALRYVLEALKKPVGSKMFTFGVEALSHFKDRLVEWPQYCSHLVQIPHLSQASPELFAVAEKQLLGATLPTSDKRSREEGIPSSSSQGEGLVQGIRTSMPESTAAPASAPTSPSFTPSSHQKPQSSQPSPQPSLKVEGKGSAALASAFATSLNIDTLVSAAREQKTPDQETLDKIHFTINNLSLANINAKAKEVESILRAEWYPWFAQYMVVKRASIEPNFHPLYFALLEKLNKPQLYKMILKATHDNIRVLLQSEKIKTNSGERSLLKNLGSWLGQLTIARNKPLLFKDLDIISLIYDAYKTGRMIAVLPFVSKVVEPVKISKVFRPPNPWTTAILQLFAEIYSADDLKLNLKFEIEMLFKSMKDMSNTEIKISDMKPTINTLKNYQRAKVDNPDFAMEKAPPAATKASAATTDSAPQSPTSAATSALSTKDSEEREAASSGPVNLQAFVQVSPQLAAVAERLQLKRLVPVAVDRAIREVISPVVERSVTIACMTTRELVLKDFSMEGDEDKLRKAAYLMASSLAGSLALVTCKEPFRSSLATALRQLLQPAGLEQQALEQAVQLAANGNLDLGCALIEKAATDKAVRDIDEALNSAYVARRKAATAGQQFADVALLAQARFPQTLPDVLRPKPCRLSPRQLRLYEDYAKIGRTIVPPTGGSKGTTGTSQDGVARQEAVLPEADKKQTTAKPEVAPLQATQFSTQQVLEKISSCMARVEAVVQKDPNAAFEALPPDNDLRLAVGEMIDLMSKSSNRDEVIVAVAVLVLKKLFEGVPRRLGVGVYLGLLKSCKQMNEKVPRELTKLYGSLSEEQQLNRDLAELLVGSRLLLVPEFDALLVKHLQGPRFAHALELAVQLIRQCVVAKPVVSPLEMAGTLDVLSKVASRPGAPEAIQQLIERVRSMFPAKDAMKAPPGAVPARKGESDGLRQRVIMLFDEWTRIIDAPAGMKYHASFAQQVQQSGFLKDDETVEHMFGILTEICVAHCLSSASGAGQGQFSFVAVDALSRLIVMLSRFVGERGASGMSVRAGLLARALSAATTVLHRHASERNIAFNSRPYFRLFAGILHELSIPDPQLDSSNFAVLTAFAGLLQATQPSRVPVFCFAWLELVSHRHFMPKLLLAPNQKGWSLLERLLTAILRFMEPQLRNAELSDPIRLLYRGVLRVLLVLLHDFPEFLCDHHFMLCDAIPSSCVQMRNLVLSAFPRNMRLPDPFTPNLKVDLLPEISQAPRIVVDAGAAIGDTQLRADIDKYLKSRMPATLLQDLKSHFLYSPTDAAANGCRYNMHLINAVVLYIGMQAIQQLHNKTSQLPVQVNQGVPMEIFLWLVAELDPEGRYMFLSSVANQLRYPNNHTHYYSCVLLYLFSESSQELVKEQITRVLLERLIVNRPHPWGLLITFIELIKNPRYSFWSHSFTRCAPEIERLFESVARSCMGATKPGEEDLTSKIAASTASA</sequence>
<dbReference type="Pfam" id="PF04054">
    <property type="entry name" value="Not1"/>
    <property type="match status" value="1"/>
</dbReference>
<evidence type="ECO:0008006" key="14">
    <source>
        <dbReference type="Google" id="ProtNLM"/>
    </source>
</evidence>
<feature type="domain" description="CCR4-Not complex component Not1 C-terminal" evidence="7">
    <location>
        <begin position="1876"/>
        <end position="2237"/>
    </location>
</feature>
<name>A0A7S3XEF2_9CHLO</name>
<dbReference type="InterPro" id="IPR007196">
    <property type="entry name" value="CCR4-Not_Not1_C"/>
</dbReference>
<dbReference type="GO" id="GO:0000932">
    <property type="term" value="C:P-body"/>
    <property type="evidence" value="ECO:0007669"/>
    <property type="project" value="TreeGrafter"/>
</dbReference>
<feature type="compositionally biased region" description="Low complexity" evidence="6">
    <location>
        <begin position="1209"/>
        <end position="1239"/>
    </location>
</feature>
<evidence type="ECO:0000256" key="5">
    <source>
        <dbReference type="ARBA" id="ARBA00023242"/>
    </source>
</evidence>
<evidence type="ECO:0000259" key="12">
    <source>
        <dbReference type="Pfam" id="PF25097"/>
    </source>
</evidence>
<dbReference type="Pfam" id="PF16418">
    <property type="entry name" value="CNOT1_HEAT"/>
    <property type="match status" value="1"/>
</dbReference>
<evidence type="ECO:0000259" key="11">
    <source>
        <dbReference type="Pfam" id="PF16418"/>
    </source>
</evidence>
<dbReference type="InterPro" id="IPR032193">
    <property type="entry name" value="CNOT1_TTP_bind"/>
</dbReference>
<keyword evidence="3" id="KW-0805">Transcription regulation</keyword>
<keyword evidence="4" id="KW-0804">Transcription</keyword>
<dbReference type="InterPro" id="IPR040398">
    <property type="entry name" value="Not1"/>
</dbReference>
<dbReference type="Gene3D" id="1.25.40.840">
    <property type="entry name" value="CCR4-NOT transcription complex subunit 1 TTP binding domain"/>
    <property type="match status" value="1"/>
</dbReference>
<feature type="domain" description="CCR4-NOT transcription complex subunit 1 CAF1-binding" evidence="9">
    <location>
        <begin position="972"/>
        <end position="1181"/>
    </location>
</feature>
<feature type="domain" description="CCR4-NOT transcription complex subunit 1-like NOT1 connector" evidence="12">
    <location>
        <begin position="1527"/>
        <end position="1711"/>
    </location>
</feature>
<dbReference type="InterPro" id="IPR032194">
    <property type="entry name" value="CNOT1_HEAT"/>
</dbReference>
<feature type="compositionally biased region" description="Basic and acidic residues" evidence="6">
    <location>
        <begin position="1"/>
        <end position="22"/>
    </location>
</feature>
<evidence type="ECO:0000259" key="7">
    <source>
        <dbReference type="Pfam" id="PF04054"/>
    </source>
</evidence>
<evidence type="ECO:0000313" key="13">
    <source>
        <dbReference type="EMBL" id="CAE0608476.1"/>
    </source>
</evidence>
<feature type="domain" description="CCR4-NOT transcription complex subunit 1 HEAT repeat" evidence="11">
    <location>
        <begin position="534"/>
        <end position="676"/>
    </location>
</feature>
<evidence type="ECO:0000259" key="10">
    <source>
        <dbReference type="Pfam" id="PF16417"/>
    </source>
</evidence>
<evidence type="ECO:0000259" key="8">
    <source>
        <dbReference type="Pfam" id="PF12842"/>
    </source>
</evidence>
<feature type="region of interest" description="Disordered" evidence="6">
    <location>
        <begin position="877"/>
        <end position="945"/>
    </location>
</feature>
<dbReference type="GO" id="GO:0060090">
    <property type="term" value="F:molecular adaptor activity"/>
    <property type="evidence" value="ECO:0007669"/>
    <property type="project" value="TreeGrafter"/>
</dbReference>
<comment type="subcellular location">
    <subcellularLocation>
        <location evidence="1">Nucleus</location>
    </subcellularLocation>
</comment>
<dbReference type="Gene3D" id="1.25.40.800">
    <property type="match status" value="1"/>
</dbReference>
<evidence type="ECO:0000256" key="2">
    <source>
        <dbReference type="ARBA" id="ARBA00022491"/>
    </source>
</evidence>
<dbReference type="FunFam" id="1.25.40.840:FF:000003">
    <property type="entry name" value="Transcription regulator"/>
    <property type="match status" value="1"/>
</dbReference>
<keyword evidence="2" id="KW-0678">Repressor</keyword>
<keyword evidence="5" id="KW-0539">Nucleus</keyword>
<evidence type="ECO:0000259" key="9">
    <source>
        <dbReference type="Pfam" id="PF16415"/>
    </source>
</evidence>
<dbReference type="GO" id="GO:0000289">
    <property type="term" value="P:nuclear-transcribed mRNA poly(A) tail shortening"/>
    <property type="evidence" value="ECO:0007669"/>
    <property type="project" value="UniProtKB-ARBA"/>
</dbReference>
<dbReference type="InterPro" id="IPR038535">
    <property type="entry name" value="CNOT1_TTP_bind_sf"/>
</dbReference>
<feature type="region of interest" description="Disordered" evidence="6">
    <location>
        <begin position="1208"/>
        <end position="1251"/>
    </location>
</feature>
<evidence type="ECO:0000256" key="4">
    <source>
        <dbReference type="ARBA" id="ARBA00023163"/>
    </source>
</evidence>
<protein>
    <recommendedName>
        <fullName evidence="14">CCR4-NOT transcription complex subunit 1</fullName>
    </recommendedName>
</protein>
<dbReference type="Pfam" id="PF16417">
    <property type="entry name" value="CNOT1_TTP_bind"/>
    <property type="match status" value="1"/>
</dbReference>
<dbReference type="GO" id="GO:0030015">
    <property type="term" value="C:CCR4-NOT core complex"/>
    <property type="evidence" value="ECO:0007669"/>
    <property type="project" value="InterPro"/>
</dbReference>
<reference evidence="13" key="1">
    <citation type="submission" date="2021-01" db="EMBL/GenBank/DDBJ databases">
        <authorList>
            <person name="Corre E."/>
            <person name="Pelletier E."/>
            <person name="Niang G."/>
            <person name="Scheremetjew M."/>
            <person name="Finn R."/>
            <person name="Kale V."/>
            <person name="Holt S."/>
            <person name="Cochrane G."/>
            <person name="Meng A."/>
            <person name="Brown T."/>
            <person name="Cohen L."/>
        </authorList>
    </citation>
    <scope>NUCLEOTIDE SEQUENCE</scope>
    <source>
        <strain evidence="13">CCMP1897</strain>
    </source>
</reference>
<evidence type="ECO:0000256" key="6">
    <source>
        <dbReference type="SAM" id="MobiDB-lite"/>
    </source>
</evidence>
<feature type="compositionally biased region" description="Basic and acidic residues" evidence="6">
    <location>
        <begin position="48"/>
        <end position="71"/>
    </location>
</feature>